<protein>
    <submittedName>
        <fullName evidence="2">Uncharacterized protein</fullName>
    </submittedName>
</protein>
<evidence type="ECO:0000313" key="3">
    <source>
        <dbReference type="Proteomes" id="UP001215598"/>
    </source>
</evidence>
<feature type="region of interest" description="Disordered" evidence="1">
    <location>
        <begin position="11"/>
        <end position="40"/>
    </location>
</feature>
<organism evidence="2 3">
    <name type="scientific">Mycena metata</name>
    <dbReference type="NCBI Taxonomy" id="1033252"/>
    <lineage>
        <taxon>Eukaryota</taxon>
        <taxon>Fungi</taxon>
        <taxon>Dikarya</taxon>
        <taxon>Basidiomycota</taxon>
        <taxon>Agaricomycotina</taxon>
        <taxon>Agaricomycetes</taxon>
        <taxon>Agaricomycetidae</taxon>
        <taxon>Agaricales</taxon>
        <taxon>Marasmiineae</taxon>
        <taxon>Mycenaceae</taxon>
        <taxon>Mycena</taxon>
    </lineage>
</organism>
<feature type="region of interest" description="Disordered" evidence="1">
    <location>
        <begin position="94"/>
        <end position="153"/>
    </location>
</feature>
<gene>
    <name evidence="2" type="ORF">B0H16DRAFT_1539984</name>
</gene>
<dbReference type="AlphaFoldDB" id="A0AAD7NE26"/>
<reference evidence="2" key="1">
    <citation type="submission" date="2023-03" db="EMBL/GenBank/DDBJ databases">
        <title>Massive genome expansion in bonnet fungi (Mycena s.s.) driven by repeated elements and novel gene families across ecological guilds.</title>
        <authorList>
            <consortium name="Lawrence Berkeley National Laboratory"/>
            <person name="Harder C.B."/>
            <person name="Miyauchi S."/>
            <person name="Viragh M."/>
            <person name="Kuo A."/>
            <person name="Thoen E."/>
            <person name="Andreopoulos B."/>
            <person name="Lu D."/>
            <person name="Skrede I."/>
            <person name="Drula E."/>
            <person name="Henrissat B."/>
            <person name="Morin E."/>
            <person name="Kohler A."/>
            <person name="Barry K."/>
            <person name="LaButti K."/>
            <person name="Morin E."/>
            <person name="Salamov A."/>
            <person name="Lipzen A."/>
            <person name="Mereny Z."/>
            <person name="Hegedus B."/>
            <person name="Baldrian P."/>
            <person name="Stursova M."/>
            <person name="Weitz H."/>
            <person name="Taylor A."/>
            <person name="Grigoriev I.V."/>
            <person name="Nagy L.G."/>
            <person name="Martin F."/>
            <person name="Kauserud H."/>
        </authorList>
    </citation>
    <scope>NUCLEOTIDE SEQUENCE</scope>
    <source>
        <strain evidence="2">CBHHK182m</strain>
    </source>
</reference>
<comment type="caution">
    <text evidence="2">The sequence shown here is derived from an EMBL/GenBank/DDBJ whole genome shotgun (WGS) entry which is preliminary data.</text>
</comment>
<feature type="compositionally biased region" description="Pro residues" evidence="1">
    <location>
        <begin position="12"/>
        <end position="21"/>
    </location>
</feature>
<sequence length="272" mass="28134">MMVDALGWYVIPAPPFTPTPNPAAKEDEDGAEEGTPPTGTVTFALRDAPDWNVADRIGTGVPLRRGVSLRPPRDELLDSLRPLALALELELKEPNSLGDNDNDGNNPPPPLPPPREPNKDDDRCTLPFPPLTLALPPPPPKIEGSDGVDALAPAPAPEASLLNAAHAGVPSLPIALPMRAGPAGGGGIWVHSTSVSSEGSSSAVWCSLPPSSRCCRPRRAGCEGEGDGEGEWRCRCGGKEERRGGVGGLGCLPLGTGTYGCTTVAVASRSCP</sequence>
<name>A0AAD7NE26_9AGAR</name>
<feature type="compositionally biased region" description="Pro residues" evidence="1">
    <location>
        <begin position="127"/>
        <end position="141"/>
    </location>
</feature>
<evidence type="ECO:0000256" key="1">
    <source>
        <dbReference type="SAM" id="MobiDB-lite"/>
    </source>
</evidence>
<dbReference type="Proteomes" id="UP001215598">
    <property type="component" value="Unassembled WGS sequence"/>
</dbReference>
<feature type="compositionally biased region" description="Pro residues" evidence="1">
    <location>
        <begin position="106"/>
        <end position="115"/>
    </location>
</feature>
<dbReference type="EMBL" id="JARKIB010000048">
    <property type="protein sequence ID" value="KAJ7755880.1"/>
    <property type="molecule type" value="Genomic_DNA"/>
</dbReference>
<keyword evidence="3" id="KW-1185">Reference proteome</keyword>
<accession>A0AAD7NE26</accession>
<proteinExistence type="predicted"/>
<evidence type="ECO:0000313" key="2">
    <source>
        <dbReference type="EMBL" id="KAJ7755880.1"/>
    </source>
</evidence>